<evidence type="ECO:0000313" key="2">
    <source>
        <dbReference type="Proteomes" id="UP000316316"/>
    </source>
</evidence>
<dbReference type="Proteomes" id="UP000316316">
    <property type="component" value="Unassembled WGS sequence"/>
</dbReference>
<dbReference type="GO" id="GO:0010181">
    <property type="term" value="F:FMN binding"/>
    <property type="evidence" value="ECO:0007669"/>
    <property type="project" value="InterPro"/>
</dbReference>
<reference evidence="1 2" key="1">
    <citation type="submission" date="2017-10" db="EMBL/GenBank/DDBJ databases">
        <title>FDA dAtabase for Regulatory Grade micrObial Sequences (FDA-ARGOS): Supporting development and validation of Infectious Disease Dx tests.</title>
        <authorList>
            <person name="Campos J."/>
            <person name="Goldberg B."/>
            <person name="Tallon L.J."/>
            <person name="Sadzewicz L."/>
            <person name="Sengamalay N."/>
            <person name="Ott S."/>
            <person name="Godinez A."/>
            <person name="Nagaraj S."/>
            <person name="Vyas G."/>
            <person name="Aluvathingal J."/>
            <person name="Nadendla S."/>
            <person name="Geyer C."/>
            <person name="Nandy P."/>
            <person name="Hobson J."/>
            <person name="Sichtig H."/>
        </authorList>
    </citation>
    <scope>NUCLEOTIDE SEQUENCE [LARGE SCALE GENOMIC DNA]</scope>
    <source>
        <strain evidence="1 2">FDAARGOS_185</strain>
    </source>
</reference>
<accession>A0A4P8KCJ5</accession>
<dbReference type="GO" id="GO:0016020">
    <property type="term" value="C:membrane"/>
    <property type="evidence" value="ECO:0007669"/>
    <property type="project" value="InterPro"/>
</dbReference>
<name>A0A4P8KCJ5_ENTAV</name>
<comment type="caution">
    <text evidence="1">The sequence shown here is derived from an EMBL/GenBank/DDBJ whole genome shotgun (WGS) entry which is preliminary data.</text>
</comment>
<evidence type="ECO:0000313" key="1">
    <source>
        <dbReference type="EMBL" id="TRZ29345.1"/>
    </source>
</evidence>
<proteinExistence type="predicted"/>
<gene>
    <name evidence="1" type="ORF">AUF17_21955</name>
</gene>
<dbReference type="EMBL" id="PDXQ01000002">
    <property type="protein sequence ID" value="TRZ29345.1"/>
    <property type="molecule type" value="Genomic_DNA"/>
</dbReference>
<dbReference type="AlphaFoldDB" id="A0A4P8KCJ5"/>
<sequence length="132" mass="15043">MSKKVRMILLIGLVVLVLVGGFGIFYYKRFLDYKQAIQAITIREPDLTQLEDGEYVGIHDVDFIRAKVKVEVKDHRFQTIKILEHYNDRGKKADVLPEKIVEQQRVTIDAVSGATNSSKVIQKAVEKALNNN</sequence>
<dbReference type="InterPro" id="IPR007329">
    <property type="entry name" value="FMN-bd"/>
</dbReference>
<protein>
    <submittedName>
        <fullName evidence="1">FMN-binding domain-containing protein</fullName>
    </submittedName>
</protein>
<dbReference type="Gene3D" id="3.90.1010.20">
    <property type="match status" value="1"/>
</dbReference>
<dbReference type="SMART" id="SM00900">
    <property type="entry name" value="FMN_bind"/>
    <property type="match status" value="1"/>
</dbReference>
<dbReference type="Pfam" id="PF04205">
    <property type="entry name" value="FMN_bind"/>
    <property type="match status" value="1"/>
</dbReference>
<organism evidence="1 2">
    <name type="scientific">Enterococcus avium</name>
    <name type="common">Streptococcus avium</name>
    <dbReference type="NCBI Taxonomy" id="33945"/>
    <lineage>
        <taxon>Bacteria</taxon>
        <taxon>Bacillati</taxon>
        <taxon>Bacillota</taxon>
        <taxon>Bacilli</taxon>
        <taxon>Lactobacillales</taxon>
        <taxon>Enterococcaceae</taxon>
        <taxon>Enterococcus</taxon>
    </lineage>
</organism>
<dbReference type="RefSeq" id="WP_016178152.1">
    <property type="nucleotide sequence ID" value="NZ_CAAKOC010000002.1"/>
</dbReference>